<gene>
    <name evidence="1" type="ORF">UPYG_G00207790</name>
</gene>
<evidence type="ECO:0000313" key="1">
    <source>
        <dbReference type="EMBL" id="KAL0973641.1"/>
    </source>
</evidence>
<dbReference type="Proteomes" id="UP001557470">
    <property type="component" value="Unassembled WGS sequence"/>
</dbReference>
<accession>A0ABD0X1F4</accession>
<sequence length="67" mass="7461">MRCQLLFRIPVENSSLPQAAVTELSPITGSATLVTFSLQPFPSPHTHLSRHSKYMPCPVKESSLYCE</sequence>
<organism evidence="1 2">
    <name type="scientific">Umbra pygmaea</name>
    <name type="common">Eastern mudminnow</name>
    <dbReference type="NCBI Taxonomy" id="75934"/>
    <lineage>
        <taxon>Eukaryota</taxon>
        <taxon>Metazoa</taxon>
        <taxon>Chordata</taxon>
        <taxon>Craniata</taxon>
        <taxon>Vertebrata</taxon>
        <taxon>Euteleostomi</taxon>
        <taxon>Actinopterygii</taxon>
        <taxon>Neopterygii</taxon>
        <taxon>Teleostei</taxon>
        <taxon>Protacanthopterygii</taxon>
        <taxon>Esociformes</taxon>
        <taxon>Umbridae</taxon>
        <taxon>Umbra</taxon>
    </lineage>
</organism>
<reference evidence="1 2" key="1">
    <citation type="submission" date="2024-06" db="EMBL/GenBank/DDBJ databases">
        <authorList>
            <person name="Pan Q."/>
            <person name="Wen M."/>
            <person name="Jouanno E."/>
            <person name="Zahm M."/>
            <person name="Klopp C."/>
            <person name="Cabau C."/>
            <person name="Louis A."/>
            <person name="Berthelot C."/>
            <person name="Parey E."/>
            <person name="Roest Crollius H."/>
            <person name="Montfort J."/>
            <person name="Robinson-Rechavi M."/>
            <person name="Bouchez O."/>
            <person name="Lampietro C."/>
            <person name="Lopez Roques C."/>
            <person name="Donnadieu C."/>
            <person name="Postlethwait J."/>
            <person name="Bobe J."/>
            <person name="Verreycken H."/>
            <person name="Guiguen Y."/>
        </authorList>
    </citation>
    <scope>NUCLEOTIDE SEQUENCE [LARGE SCALE GENOMIC DNA]</scope>
    <source>
        <strain evidence="1">Up_M1</strain>
        <tissue evidence="1">Testis</tissue>
    </source>
</reference>
<evidence type="ECO:0000313" key="2">
    <source>
        <dbReference type="Proteomes" id="UP001557470"/>
    </source>
</evidence>
<dbReference type="AlphaFoldDB" id="A0ABD0X1F4"/>
<protein>
    <submittedName>
        <fullName evidence="1">Uncharacterized protein</fullName>
    </submittedName>
</protein>
<name>A0ABD0X1F4_UMBPY</name>
<dbReference type="EMBL" id="JAGEUA010000006">
    <property type="protein sequence ID" value="KAL0973641.1"/>
    <property type="molecule type" value="Genomic_DNA"/>
</dbReference>
<keyword evidence="2" id="KW-1185">Reference proteome</keyword>
<proteinExistence type="predicted"/>
<comment type="caution">
    <text evidence="1">The sequence shown here is derived from an EMBL/GenBank/DDBJ whole genome shotgun (WGS) entry which is preliminary data.</text>
</comment>